<protein>
    <submittedName>
        <fullName evidence="1">Putative acetyltransferase</fullName>
        <ecNumber evidence="1">2.3.1.-</ecNumber>
    </submittedName>
</protein>
<gene>
    <name evidence="1" type="ORF">CLHOM_06220</name>
</gene>
<dbReference type="EMBL" id="LHUR01000011">
    <property type="protein sequence ID" value="KOA21034.1"/>
    <property type="molecule type" value="Genomic_DNA"/>
</dbReference>
<dbReference type="RefSeq" id="WP_052220214.1">
    <property type="nucleotide sequence ID" value="NZ_LHUR01000011.1"/>
</dbReference>
<dbReference type="SUPFAM" id="SSF51161">
    <property type="entry name" value="Trimeric LpxA-like enzymes"/>
    <property type="match status" value="1"/>
</dbReference>
<dbReference type="AlphaFoldDB" id="A0A0L6ZDH5"/>
<name>A0A0L6ZDH5_9CLOT</name>
<dbReference type="InterPro" id="IPR050179">
    <property type="entry name" value="Trans_hexapeptide_repeat"/>
</dbReference>
<dbReference type="PANTHER" id="PTHR43300:SF11">
    <property type="entry name" value="ACETYLTRANSFERASE RV3034C-RELATED"/>
    <property type="match status" value="1"/>
</dbReference>
<dbReference type="STRING" id="36844.SAMN04488501_10498"/>
<accession>A0A0L6ZDH5</accession>
<dbReference type="InterPro" id="IPR011004">
    <property type="entry name" value="Trimer_LpxA-like_sf"/>
</dbReference>
<evidence type="ECO:0000313" key="1">
    <source>
        <dbReference type="EMBL" id="KOA21034.1"/>
    </source>
</evidence>
<keyword evidence="2" id="KW-1185">Reference proteome</keyword>
<evidence type="ECO:0000313" key="2">
    <source>
        <dbReference type="Proteomes" id="UP000037043"/>
    </source>
</evidence>
<dbReference type="EC" id="2.3.1.-" evidence="1"/>
<comment type="caution">
    <text evidence="1">The sequence shown here is derived from an EMBL/GenBank/DDBJ whole genome shotgun (WGS) entry which is preliminary data.</text>
</comment>
<dbReference type="PATRIC" id="fig|1121318.3.peg.625"/>
<dbReference type="Pfam" id="PF00132">
    <property type="entry name" value="Hexapep"/>
    <property type="match status" value="1"/>
</dbReference>
<dbReference type="CDD" id="cd04647">
    <property type="entry name" value="LbH_MAT_like"/>
    <property type="match status" value="1"/>
</dbReference>
<keyword evidence="1" id="KW-0808">Transferase</keyword>
<dbReference type="Proteomes" id="UP000037043">
    <property type="component" value="Unassembled WGS sequence"/>
</dbReference>
<proteinExistence type="predicted"/>
<dbReference type="Gene3D" id="2.160.10.10">
    <property type="entry name" value="Hexapeptide repeat proteins"/>
    <property type="match status" value="1"/>
</dbReference>
<dbReference type="GO" id="GO:0016746">
    <property type="term" value="F:acyltransferase activity"/>
    <property type="evidence" value="ECO:0007669"/>
    <property type="project" value="UniProtKB-KW"/>
</dbReference>
<keyword evidence="1" id="KW-0012">Acyltransferase</keyword>
<dbReference type="PANTHER" id="PTHR43300">
    <property type="entry name" value="ACETYLTRANSFERASE"/>
    <property type="match status" value="1"/>
</dbReference>
<sequence length="184" mass="20908">MDEKIKLDEYIWKKRNEMYKEWNRVLPTNELFFDRWEKAKWLDFGEDTTIYDSSVVMGDVRVGKKVWIGPFTMLEAVSGTITIGDFCSISTGVQIYTHDAAMHAVSGGKVEFKKGDVYIGHNTYIGSMTIIKENVSVGNHCVIGANSFVNRNIEDYSIAIGTPARVVGKVVIEKDNVKFKYFDK</sequence>
<reference evidence="2" key="1">
    <citation type="submission" date="2015-08" db="EMBL/GenBank/DDBJ databases">
        <title>Genome sequence of the strict anaerobe Clostridium homopropionicum LuHBu1 (DSM 5847T).</title>
        <authorList>
            <person name="Poehlein A."/>
            <person name="Beck M."/>
            <person name="Schiel-Bengelsdorf B."/>
            <person name="Bengelsdorf F.R."/>
            <person name="Daniel R."/>
            <person name="Duerre P."/>
        </authorList>
    </citation>
    <scope>NUCLEOTIDE SEQUENCE [LARGE SCALE GENOMIC DNA]</scope>
    <source>
        <strain evidence="2">DSM 5847</strain>
    </source>
</reference>
<organism evidence="1 2">
    <name type="scientific">Clostridium homopropionicum DSM 5847</name>
    <dbReference type="NCBI Taxonomy" id="1121318"/>
    <lineage>
        <taxon>Bacteria</taxon>
        <taxon>Bacillati</taxon>
        <taxon>Bacillota</taxon>
        <taxon>Clostridia</taxon>
        <taxon>Eubacteriales</taxon>
        <taxon>Clostridiaceae</taxon>
        <taxon>Clostridium</taxon>
    </lineage>
</organism>
<dbReference type="InterPro" id="IPR001451">
    <property type="entry name" value="Hexapep"/>
</dbReference>